<keyword evidence="2" id="KW-0812">Transmembrane</keyword>
<dbReference type="SMART" id="SM00192">
    <property type="entry name" value="LDLa"/>
    <property type="match status" value="3"/>
</dbReference>
<dbReference type="SUPFAM" id="SSF57424">
    <property type="entry name" value="LDL receptor-like module"/>
    <property type="match status" value="3"/>
</dbReference>
<dbReference type="SUPFAM" id="SSF50494">
    <property type="entry name" value="Trypsin-like serine proteases"/>
    <property type="match status" value="1"/>
</dbReference>
<keyword evidence="3" id="KW-0677">Repeat</keyword>
<keyword evidence="10" id="KW-0768">Sushi</keyword>
<evidence type="ECO:0000256" key="7">
    <source>
        <dbReference type="ARBA" id="ARBA00023170"/>
    </source>
</evidence>
<dbReference type="Pfam" id="PF00084">
    <property type="entry name" value="Sushi"/>
    <property type="match status" value="2"/>
</dbReference>
<evidence type="ECO:0000259" key="11">
    <source>
        <dbReference type="PROSITE" id="PS50923"/>
    </source>
</evidence>
<dbReference type="InterPro" id="IPR043504">
    <property type="entry name" value="Peptidase_S1_PA_chymotrypsin"/>
</dbReference>
<dbReference type="Pfam" id="PF00057">
    <property type="entry name" value="Ldl_recept_a"/>
    <property type="match status" value="2"/>
</dbReference>
<dbReference type="OrthoDB" id="2019384at2759"/>
<dbReference type="InterPro" id="IPR051221">
    <property type="entry name" value="LDLR-related"/>
</dbReference>
<sequence>MVFDIMTKRIKILLNAQKLGEQHHERAIAGSVGSGIRVVGGCIYNYRVCDGIRDCKDGSDEIFGTCFNTTCTGFRCNYGGCVDSLALNETQSKCLDESDLNPFLIADDDEMSKLVRRMRGDCSNLYAFECPYDKKCLKLSELCNGHQDCADGKDETADLCTFNTCPSNAFRCEYGGCIDKHLACNHKSDCFDQSDENKIMCLKIRSNETEWKVDCCGVELGPGMEISDLFLDYPLQNKQRVPEGTYIEVRCKEGYQLSGKAITTCVGSNWKEMPSCDRECPQKSEVRSIQYSTQCIENVPIACTQNKFRESATLTVTCAPGYKSTEKNVEVGEHYCVGNGTWTTKRANPSCEPVCGITSVYHSELTPWTVSIFQRMDSQPLYKFICLGTILSAHLILTARSCIRDTKRNNHLSYTIVEGRSDVEFSLNDEHSYVLHNVSKVHSLVPQASILQLVKPFRFGDTIRPVCLKDKTPDTKVNPTDFKFGEGLVVNVDDTFSLTHFMDESENTVPVNMHLKQIRNLIKETEIFNHANVFKIQNLN</sequence>
<dbReference type="GO" id="GO:0005041">
    <property type="term" value="F:low-density lipoprotein particle receptor activity"/>
    <property type="evidence" value="ECO:0007669"/>
    <property type="project" value="TreeGrafter"/>
</dbReference>
<dbReference type="GO" id="GO:0006508">
    <property type="term" value="P:proteolysis"/>
    <property type="evidence" value="ECO:0007669"/>
    <property type="project" value="InterPro"/>
</dbReference>
<protein>
    <submittedName>
        <fullName evidence="12">CG10032</fullName>
    </submittedName>
</protein>
<dbReference type="Gene3D" id="2.10.70.10">
    <property type="entry name" value="Complement Module, domain 1"/>
    <property type="match status" value="2"/>
</dbReference>
<keyword evidence="13" id="KW-1185">Reference proteome</keyword>
<dbReference type="EMBL" id="CP012523">
    <property type="protein sequence ID" value="ALC40017.1"/>
    <property type="molecule type" value="Genomic_DNA"/>
</dbReference>
<evidence type="ECO:0000256" key="6">
    <source>
        <dbReference type="ARBA" id="ARBA00023157"/>
    </source>
</evidence>
<reference evidence="12 13" key="1">
    <citation type="submission" date="2015-08" db="EMBL/GenBank/DDBJ databases">
        <title>Ancestral chromatin configuration constrains chromatin evolution on differentiating sex chromosomes in Drosophila.</title>
        <authorList>
            <person name="Zhou Q."/>
            <person name="Bachtrog D."/>
        </authorList>
    </citation>
    <scope>NUCLEOTIDE SEQUENCE [LARGE SCALE GENOMIC DNA]</scope>
    <source>
        <tissue evidence="12">Whole larvae</tissue>
    </source>
</reference>
<dbReference type="PROSITE" id="PS50068">
    <property type="entry name" value="LDLRA_2"/>
    <property type="match status" value="2"/>
</dbReference>
<evidence type="ECO:0000256" key="9">
    <source>
        <dbReference type="PROSITE-ProRule" id="PRU00124"/>
    </source>
</evidence>
<dbReference type="GO" id="GO:0005886">
    <property type="term" value="C:plasma membrane"/>
    <property type="evidence" value="ECO:0007669"/>
    <property type="project" value="TreeGrafter"/>
</dbReference>
<proteinExistence type="predicted"/>
<feature type="disulfide bond" evidence="9">
    <location>
        <begin position="172"/>
        <end position="190"/>
    </location>
</feature>
<keyword evidence="6 9" id="KW-1015">Disulfide bond</keyword>
<organism evidence="12 13">
    <name type="scientific">Drosophila busckii</name>
    <name type="common">Fruit fly</name>
    <dbReference type="NCBI Taxonomy" id="30019"/>
    <lineage>
        <taxon>Eukaryota</taxon>
        <taxon>Metazoa</taxon>
        <taxon>Ecdysozoa</taxon>
        <taxon>Arthropoda</taxon>
        <taxon>Hexapoda</taxon>
        <taxon>Insecta</taxon>
        <taxon>Pterygota</taxon>
        <taxon>Neoptera</taxon>
        <taxon>Endopterygota</taxon>
        <taxon>Diptera</taxon>
        <taxon>Brachycera</taxon>
        <taxon>Muscomorpha</taxon>
        <taxon>Ephydroidea</taxon>
        <taxon>Drosophilidae</taxon>
        <taxon>Drosophila</taxon>
    </lineage>
</organism>
<dbReference type="PROSITE" id="PS50923">
    <property type="entry name" value="SUSHI"/>
    <property type="match status" value="1"/>
</dbReference>
<dbReference type="Gene3D" id="2.40.10.10">
    <property type="entry name" value="Trypsin-like serine proteases"/>
    <property type="match status" value="2"/>
</dbReference>
<dbReference type="Gene3D" id="4.10.1220.10">
    <property type="entry name" value="EGF-type module"/>
    <property type="match status" value="1"/>
</dbReference>
<dbReference type="STRING" id="30019.A0A0M4EGT6"/>
<dbReference type="Gene3D" id="4.10.400.10">
    <property type="entry name" value="Low-density Lipoprotein Receptor"/>
    <property type="match status" value="2"/>
</dbReference>
<evidence type="ECO:0000256" key="8">
    <source>
        <dbReference type="ARBA" id="ARBA00023180"/>
    </source>
</evidence>
<accession>A0A0M4EGT6</accession>
<dbReference type="PRINTS" id="PR00261">
    <property type="entry name" value="LDLRECEPTOR"/>
</dbReference>
<evidence type="ECO:0000256" key="2">
    <source>
        <dbReference type="ARBA" id="ARBA00022692"/>
    </source>
</evidence>
<evidence type="ECO:0000313" key="12">
    <source>
        <dbReference type="EMBL" id="ALC40017.1"/>
    </source>
</evidence>
<dbReference type="GO" id="GO:0043235">
    <property type="term" value="C:receptor complex"/>
    <property type="evidence" value="ECO:0007669"/>
    <property type="project" value="TreeGrafter"/>
</dbReference>
<keyword evidence="4" id="KW-1133">Transmembrane helix</keyword>
<dbReference type="PANTHER" id="PTHR22722:SF5">
    <property type="entry name" value="LOW-DENSITY LIPOPROTEIN RECEPTOR-RELATED PROTEIN 1B"/>
    <property type="match status" value="1"/>
</dbReference>
<evidence type="ECO:0000256" key="5">
    <source>
        <dbReference type="ARBA" id="ARBA00023136"/>
    </source>
</evidence>
<dbReference type="CDD" id="cd00112">
    <property type="entry name" value="LDLa"/>
    <property type="match status" value="2"/>
</dbReference>
<keyword evidence="5" id="KW-0472">Membrane</keyword>
<dbReference type="AlphaFoldDB" id="A0A0M4EGT6"/>
<gene>
    <name evidence="12" type="ORF">Dbus_chr2Lg2102</name>
</gene>
<dbReference type="CDD" id="cd00033">
    <property type="entry name" value="CCP"/>
    <property type="match status" value="1"/>
</dbReference>
<feature type="domain" description="Sushi" evidence="11">
    <location>
        <begin position="278"/>
        <end position="353"/>
    </location>
</feature>
<dbReference type="InterPro" id="IPR023415">
    <property type="entry name" value="LDLR_class-A_CS"/>
</dbReference>
<dbReference type="Pfam" id="PF00089">
    <property type="entry name" value="Trypsin"/>
    <property type="match status" value="1"/>
</dbReference>
<dbReference type="InterPro" id="IPR035976">
    <property type="entry name" value="Sushi/SCR/CCP_sf"/>
</dbReference>
<evidence type="ECO:0000256" key="10">
    <source>
        <dbReference type="PROSITE-ProRule" id="PRU00302"/>
    </source>
</evidence>
<dbReference type="InterPro" id="IPR036055">
    <property type="entry name" value="LDL_receptor-like_sf"/>
</dbReference>
<evidence type="ECO:0000256" key="4">
    <source>
        <dbReference type="ARBA" id="ARBA00022989"/>
    </source>
</evidence>
<keyword evidence="7" id="KW-0675">Receptor</keyword>
<name>A0A0M4EGT6_DROBS</name>
<evidence type="ECO:0000256" key="3">
    <source>
        <dbReference type="ARBA" id="ARBA00022737"/>
    </source>
</evidence>
<dbReference type="GO" id="GO:0004252">
    <property type="term" value="F:serine-type endopeptidase activity"/>
    <property type="evidence" value="ECO:0007669"/>
    <property type="project" value="InterPro"/>
</dbReference>
<evidence type="ECO:0000313" key="13">
    <source>
        <dbReference type="Proteomes" id="UP000494163"/>
    </source>
</evidence>
<evidence type="ECO:0000256" key="1">
    <source>
        <dbReference type="ARBA" id="ARBA00004167"/>
    </source>
</evidence>
<dbReference type="InterPro" id="IPR001254">
    <property type="entry name" value="Trypsin_dom"/>
</dbReference>
<dbReference type="SUPFAM" id="SSF57535">
    <property type="entry name" value="Complement control module/SCR domain"/>
    <property type="match status" value="2"/>
</dbReference>
<dbReference type="InterPro" id="IPR002172">
    <property type="entry name" value="LDrepeatLR_classA_rpt"/>
</dbReference>
<dbReference type="PROSITE" id="PS01209">
    <property type="entry name" value="LDLRA_1"/>
    <property type="match status" value="1"/>
</dbReference>
<dbReference type="InterPro" id="IPR000436">
    <property type="entry name" value="Sushi_SCR_CCP_dom"/>
</dbReference>
<dbReference type="OMA" id="PWMVSIF"/>
<comment type="caution">
    <text evidence="10">Lacks conserved residue(s) required for the propagation of feature annotation.</text>
</comment>
<keyword evidence="8" id="KW-0325">Glycoprotein</keyword>
<dbReference type="PANTHER" id="PTHR22722">
    <property type="entry name" value="LOW-DENSITY LIPOPROTEIN RECEPTOR-RELATED PROTEIN 2-RELATED"/>
    <property type="match status" value="1"/>
</dbReference>
<dbReference type="SMART" id="SM00032">
    <property type="entry name" value="CCP"/>
    <property type="match status" value="2"/>
</dbReference>
<comment type="subcellular location">
    <subcellularLocation>
        <location evidence="1">Membrane</location>
        <topology evidence="1">Single-pass membrane protein</topology>
    </subcellularLocation>
</comment>
<dbReference type="InterPro" id="IPR009003">
    <property type="entry name" value="Peptidase_S1_PA"/>
</dbReference>
<feature type="disulfide bond" evidence="9">
    <location>
        <begin position="165"/>
        <end position="177"/>
    </location>
</feature>
<dbReference type="Proteomes" id="UP000494163">
    <property type="component" value="Chromosome 2L"/>
</dbReference>